<evidence type="ECO:0000313" key="8">
    <source>
        <dbReference type="Proteomes" id="UP000199452"/>
    </source>
</evidence>
<dbReference type="Pfam" id="PF05036">
    <property type="entry name" value="SPOR"/>
    <property type="match status" value="1"/>
</dbReference>
<keyword evidence="4" id="KW-1003">Cell membrane</keyword>
<dbReference type="PANTHER" id="PTHR34183:SF1">
    <property type="entry name" value="ENDOLYTIC PEPTIDOGLYCAN TRANSGLYCOSYLASE RLPA"/>
    <property type="match status" value="1"/>
</dbReference>
<dbReference type="Pfam" id="PF03330">
    <property type="entry name" value="DPBB_1"/>
    <property type="match status" value="1"/>
</dbReference>
<evidence type="ECO:0000256" key="2">
    <source>
        <dbReference type="ARBA" id="ARBA00023239"/>
    </source>
</evidence>
<dbReference type="PROSITE" id="PS51257">
    <property type="entry name" value="PROKAR_LIPOPROTEIN"/>
    <property type="match status" value="1"/>
</dbReference>
<dbReference type="Gene3D" id="3.30.70.1070">
    <property type="entry name" value="Sporulation related repeat"/>
    <property type="match status" value="1"/>
</dbReference>
<dbReference type="GO" id="GO:0000270">
    <property type="term" value="P:peptidoglycan metabolic process"/>
    <property type="evidence" value="ECO:0007669"/>
    <property type="project" value="UniProtKB-UniRule"/>
</dbReference>
<dbReference type="InterPro" id="IPR012997">
    <property type="entry name" value="RplA"/>
</dbReference>
<comment type="subcellular location">
    <subcellularLocation>
        <location evidence="4">Cell membrane</location>
        <topology evidence="4">Lipid-anchor</topology>
    </subcellularLocation>
</comment>
<accession>A0A1G6P3R2</accession>
<organism evidence="7 8">
    <name type="scientific">Williamwhitmania taraxaci</name>
    <dbReference type="NCBI Taxonomy" id="1640674"/>
    <lineage>
        <taxon>Bacteria</taxon>
        <taxon>Pseudomonadati</taxon>
        <taxon>Bacteroidota</taxon>
        <taxon>Bacteroidia</taxon>
        <taxon>Bacteroidales</taxon>
        <taxon>Williamwhitmaniaceae</taxon>
        <taxon>Williamwhitmania</taxon>
    </lineage>
</organism>
<keyword evidence="4" id="KW-0472">Membrane</keyword>
<sequence length="229" mass="25326">MKMFITLCAILWIGIGSGCGQETFVQEGIASYYGHEFHGRRTSSGEQYSKHKLTGAHPTLAFGTKVKVTNLDNGKSVVVKINDRGPSSKKRIIDVSYAAAKKLGMLVSGTANVRIESIHLSFNERSDSTEEVKDEGPSKELIQLEMRTAKAEGWAVQIGSFSEMANLIRLVEIIKKTYNRPTLMDISTHGEKPIYRILIGPEKTEESAKALLILVKKDYPEAFIAPLQP</sequence>
<dbReference type="PANTHER" id="PTHR34183">
    <property type="entry name" value="ENDOLYTIC PEPTIDOGLYCAN TRANSGLYCOSYLASE RLPA"/>
    <property type="match status" value="1"/>
</dbReference>
<keyword evidence="1" id="KW-0732">Signal</keyword>
<evidence type="ECO:0000256" key="4">
    <source>
        <dbReference type="HAMAP-Rule" id="MF_02071"/>
    </source>
</evidence>
<dbReference type="EC" id="4.2.2.-" evidence="4"/>
<dbReference type="GO" id="GO:0042834">
    <property type="term" value="F:peptidoglycan binding"/>
    <property type="evidence" value="ECO:0007669"/>
    <property type="project" value="InterPro"/>
</dbReference>
<dbReference type="HAMAP" id="MF_02071">
    <property type="entry name" value="RlpA"/>
    <property type="match status" value="1"/>
</dbReference>
<dbReference type="PROSITE" id="PS51724">
    <property type="entry name" value="SPOR"/>
    <property type="match status" value="1"/>
</dbReference>
<dbReference type="RefSeq" id="WP_170830111.1">
    <property type="nucleotide sequence ID" value="NZ_FMYP01000048.1"/>
</dbReference>
<dbReference type="InterPro" id="IPR036680">
    <property type="entry name" value="SPOR-like_sf"/>
</dbReference>
<evidence type="ECO:0000256" key="5">
    <source>
        <dbReference type="RuleBase" id="RU003495"/>
    </source>
</evidence>
<dbReference type="GO" id="GO:0005886">
    <property type="term" value="C:plasma membrane"/>
    <property type="evidence" value="ECO:0007669"/>
    <property type="project" value="UniProtKB-SubCell"/>
</dbReference>
<keyword evidence="4 7" id="KW-0449">Lipoprotein</keyword>
<dbReference type="GO" id="GO:0008932">
    <property type="term" value="F:lytic endotransglycosylase activity"/>
    <property type="evidence" value="ECO:0007669"/>
    <property type="project" value="UniProtKB-UniRule"/>
</dbReference>
<keyword evidence="3 4" id="KW-0961">Cell wall biogenesis/degradation</keyword>
<dbReference type="Proteomes" id="UP000199452">
    <property type="component" value="Unassembled WGS sequence"/>
</dbReference>
<dbReference type="EMBL" id="FMYP01000048">
    <property type="protein sequence ID" value="SDC74813.1"/>
    <property type="molecule type" value="Genomic_DNA"/>
</dbReference>
<dbReference type="STRING" id="1640674.SAMN05216323_104819"/>
<keyword evidence="4" id="KW-0564">Palmitate</keyword>
<dbReference type="SUPFAM" id="SSF50685">
    <property type="entry name" value="Barwin-like endoglucanases"/>
    <property type="match status" value="1"/>
</dbReference>
<comment type="function">
    <text evidence="4">Lytic transglycosylase with a strong preference for naked glycan strands that lack stem peptides.</text>
</comment>
<dbReference type="CDD" id="cd22268">
    <property type="entry name" value="DPBB_RlpA-like"/>
    <property type="match status" value="1"/>
</dbReference>
<dbReference type="InterPro" id="IPR007730">
    <property type="entry name" value="SPOR-like_dom"/>
</dbReference>
<feature type="domain" description="SPOR" evidence="6">
    <location>
        <begin position="148"/>
        <end position="229"/>
    </location>
</feature>
<dbReference type="AlphaFoldDB" id="A0A1G6P3R2"/>
<dbReference type="SUPFAM" id="SSF110997">
    <property type="entry name" value="Sporulation related repeat"/>
    <property type="match status" value="1"/>
</dbReference>
<evidence type="ECO:0000259" key="6">
    <source>
        <dbReference type="PROSITE" id="PS51724"/>
    </source>
</evidence>
<evidence type="ECO:0000256" key="1">
    <source>
        <dbReference type="ARBA" id="ARBA00022729"/>
    </source>
</evidence>
<comment type="similarity">
    <text evidence="4 5">Belongs to the RlpA family.</text>
</comment>
<protein>
    <recommendedName>
        <fullName evidence="4">Probable endolytic peptidoglycan transglycosylase RlpA</fullName>
        <ecNumber evidence="4">4.2.2.-</ecNumber>
    </recommendedName>
</protein>
<dbReference type="NCBIfam" id="TIGR00413">
    <property type="entry name" value="rlpA"/>
    <property type="match status" value="1"/>
</dbReference>
<dbReference type="Gene3D" id="2.40.40.10">
    <property type="entry name" value="RlpA-like domain"/>
    <property type="match status" value="1"/>
</dbReference>
<evidence type="ECO:0000313" key="7">
    <source>
        <dbReference type="EMBL" id="SDC74813.1"/>
    </source>
</evidence>
<dbReference type="InterPro" id="IPR034718">
    <property type="entry name" value="RlpA"/>
</dbReference>
<evidence type="ECO:0000256" key="3">
    <source>
        <dbReference type="ARBA" id="ARBA00023316"/>
    </source>
</evidence>
<dbReference type="InterPro" id="IPR036908">
    <property type="entry name" value="RlpA-like_sf"/>
</dbReference>
<dbReference type="InterPro" id="IPR009009">
    <property type="entry name" value="RlpA-like_DPBB"/>
</dbReference>
<dbReference type="GO" id="GO:0071555">
    <property type="term" value="P:cell wall organization"/>
    <property type="evidence" value="ECO:0007669"/>
    <property type="project" value="UniProtKB-KW"/>
</dbReference>
<proteinExistence type="inferred from homology"/>
<name>A0A1G6P3R2_9BACT</name>
<gene>
    <name evidence="4" type="primary">rlpA</name>
    <name evidence="7" type="ORF">SAMN05216323_104819</name>
</gene>
<keyword evidence="8" id="KW-1185">Reference proteome</keyword>
<reference evidence="7 8" key="1">
    <citation type="submission" date="2016-09" db="EMBL/GenBank/DDBJ databases">
        <authorList>
            <person name="Capua I."/>
            <person name="De Benedictis P."/>
            <person name="Joannis T."/>
            <person name="Lombin L.H."/>
            <person name="Cattoli G."/>
        </authorList>
    </citation>
    <scope>NUCLEOTIDE SEQUENCE [LARGE SCALE GENOMIC DNA]</scope>
    <source>
        <strain evidence="7 8">A7P-90m</strain>
    </source>
</reference>
<keyword evidence="2 4" id="KW-0456">Lyase</keyword>